<proteinExistence type="predicted"/>
<sequence>MLCSSRGGVLAAAFPGITDVIGRLDCSVVFDG</sequence>
<gene>
    <name evidence="1" type="ORF">QF035_008944</name>
</gene>
<organism evidence="1 2">
    <name type="scientific">Streptomyces umbrinus</name>
    <dbReference type="NCBI Taxonomy" id="67370"/>
    <lineage>
        <taxon>Bacteria</taxon>
        <taxon>Bacillati</taxon>
        <taxon>Actinomycetota</taxon>
        <taxon>Actinomycetes</taxon>
        <taxon>Kitasatosporales</taxon>
        <taxon>Streptomycetaceae</taxon>
        <taxon>Streptomyces</taxon>
        <taxon>Streptomyces phaeochromogenes group</taxon>
    </lineage>
</organism>
<dbReference type="Proteomes" id="UP001230328">
    <property type="component" value="Unassembled WGS sequence"/>
</dbReference>
<accession>A0ABU0T6S0</accession>
<protein>
    <submittedName>
        <fullName evidence="1">Uncharacterized protein</fullName>
    </submittedName>
</protein>
<name>A0ABU0T6S0_9ACTN</name>
<reference evidence="1 2" key="1">
    <citation type="submission" date="2023-07" db="EMBL/GenBank/DDBJ databases">
        <title>Comparative genomics of wheat-associated soil bacteria to identify genetic determinants of phenazine resistance.</title>
        <authorList>
            <person name="Mouncey N."/>
        </authorList>
    </citation>
    <scope>NUCLEOTIDE SEQUENCE [LARGE SCALE GENOMIC DNA]</scope>
    <source>
        <strain evidence="1 2">V2I4</strain>
    </source>
</reference>
<evidence type="ECO:0000313" key="1">
    <source>
        <dbReference type="EMBL" id="MDQ1031362.1"/>
    </source>
</evidence>
<keyword evidence="2" id="KW-1185">Reference proteome</keyword>
<dbReference type="EMBL" id="JAUSZI010000002">
    <property type="protein sequence ID" value="MDQ1031362.1"/>
    <property type="molecule type" value="Genomic_DNA"/>
</dbReference>
<comment type="caution">
    <text evidence="1">The sequence shown here is derived from an EMBL/GenBank/DDBJ whole genome shotgun (WGS) entry which is preliminary data.</text>
</comment>
<evidence type="ECO:0000313" key="2">
    <source>
        <dbReference type="Proteomes" id="UP001230328"/>
    </source>
</evidence>